<keyword evidence="2" id="KW-1185">Reference proteome</keyword>
<organism evidence="1 2">
    <name type="scientific">Ditylenchus destructor</name>
    <dbReference type="NCBI Taxonomy" id="166010"/>
    <lineage>
        <taxon>Eukaryota</taxon>
        <taxon>Metazoa</taxon>
        <taxon>Ecdysozoa</taxon>
        <taxon>Nematoda</taxon>
        <taxon>Chromadorea</taxon>
        <taxon>Rhabditida</taxon>
        <taxon>Tylenchina</taxon>
        <taxon>Tylenchomorpha</taxon>
        <taxon>Sphaerularioidea</taxon>
        <taxon>Anguinidae</taxon>
        <taxon>Anguininae</taxon>
        <taxon>Ditylenchus</taxon>
    </lineage>
</organism>
<reference evidence="1" key="1">
    <citation type="submission" date="2022-01" db="EMBL/GenBank/DDBJ databases">
        <title>Genome Sequence Resource for Two Populations of Ditylenchus destructor, the Migratory Endoparasitic Phytonematode.</title>
        <authorList>
            <person name="Zhang H."/>
            <person name="Lin R."/>
            <person name="Xie B."/>
        </authorList>
    </citation>
    <scope>NUCLEOTIDE SEQUENCE</scope>
    <source>
        <strain evidence="1">BazhouSP</strain>
    </source>
</reference>
<name>A0AAD4QVW8_9BILA</name>
<sequence>MANSNHGINNSAPSFDYSEAEDLTQDPIAQAFDTWQISNVEFPGMSSSSNASMFQDYTPVSTPISLGSPALNISPGGYGSYYHSDIYVPNVSCVPPPQSRMLPSKVNQGPPQTIHGFAQLIQPPPYSYQSTDNSFPVPTQGEPSPVYYENSAHSGNGYQTVPSAYFVPSPPISRFPLRGNPVEAEHRERGLAQKNYPRKRVPREKIMDPRQLSKLQRGAKSSREFRRNENERIEGRVQIVKNLEQMLCAEGRMHINAVGAAFFNSYRLNVALLKSIDATDNGSRTKMKIATMKTRLTECTNSVSYLKNTVAQMVL</sequence>
<dbReference type="EMBL" id="JAKKPZ010000760">
    <property type="protein sequence ID" value="KAI1692480.1"/>
    <property type="molecule type" value="Genomic_DNA"/>
</dbReference>
<dbReference type="AlphaFoldDB" id="A0AAD4QVW8"/>
<comment type="caution">
    <text evidence="1">The sequence shown here is derived from an EMBL/GenBank/DDBJ whole genome shotgun (WGS) entry which is preliminary data.</text>
</comment>
<evidence type="ECO:0000313" key="1">
    <source>
        <dbReference type="EMBL" id="KAI1692480.1"/>
    </source>
</evidence>
<protein>
    <submittedName>
        <fullName evidence="1">Uncharacterized protein</fullName>
    </submittedName>
</protein>
<proteinExistence type="predicted"/>
<gene>
    <name evidence="1" type="ORF">DdX_21230</name>
</gene>
<dbReference type="Proteomes" id="UP001201812">
    <property type="component" value="Unassembled WGS sequence"/>
</dbReference>
<evidence type="ECO:0000313" key="2">
    <source>
        <dbReference type="Proteomes" id="UP001201812"/>
    </source>
</evidence>
<accession>A0AAD4QVW8</accession>